<evidence type="ECO:0000256" key="2">
    <source>
        <dbReference type="ARBA" id="ARBA00022692"/>
    </source>
</evidence>
<dbReference type="Proteomes" id="UP000515156">
    <property type="component" value="Chromosome 3"/>
</dbReference>
<evidence type="ECO:0000256" key="7">
    <source>
        <dbReference type="SAM" id="Phobius"/>
    </source>
</evidence>
<evidence type="ECO:0000256" key="1">
    <source>
        <dbReference type="ARBA" id="ARBA00004477"/>
    </source>
</evidence>
<dbReference type="RefSeq" id="XP_030051958.1">
    <property type="nucleotide sequence ID" value="XM_030196098.1"/>
</dbReference>
<keyword evidence="2 7" id="KW-0812">Transmembrane</keyword>
<dbReference type="GO" id="GO:0005789">
    <property type="term" value="C:endoplasmic reticulum membrane"/>
    <property type="evidence" value="ECO:0007669"/>
    <property type="project" value="UniProtKB-SubCell"/>
</dbReference>
<feature type="transmembrane region" description="Helical" evidence="7">
    <location>
        <begin position="429"/>
        <end position="451"/>
    </location>
</feature>
<dbReference type="RefSeq" id="XP_030051957.1">
    <property type="nucleotide sequence ID" value="XM_030196097.1"/>
</dbReference>
<dbReference type="InterPro" id="IPR004299">
    <property type="entry name" value="MBOAT_fam"/>
</dbReference>
<gene>
    <name evidence="9 10" type="primary">HHAT</name>
</gene>
<feature type="transmembrane region" description="Helical" evidence="7">
    <location>
        <begin position="365"/>
        <end position="384"/>
    </location>
</feature>
<feature type="transmembrane region" description="Helical" evidence="7">
    <location>
        <begin position="390"/>
        <end position="408"/>
    </location>
</feature>
<dbReference type="InterPro" id="IPR051085">
    <property type="entry name" value="MB_O-acyltransferase"/>
</dbReference>
<feature type="transmembrane region" description="Helical" evidence="7">
    <location>
        <begin position="288"/>
        <end position="312"/>
    </location>
</feature>
<name>A0A6P7X8N1_9AMPH</name>
<feature type="transmembrane region" description="Helical" evidence="7">
    <location>
        <begin position="471"/>
        <end position="490"/>
    </location>
</feature>
<dbReference type="AlphaFoldDB" id="A0A6P7X8N1"/>
<comment type="subcellular location">
    <subcellularLocation>
        <location evidence="1">Endoplasmic reticulum membrane</location>
        <topology evidence="1">Multi-pass membrane protein</topology>
    </subcellularLocation>
</comment>
<dbReference type="GeneID" id="115465551"/>
<dbReference type="Pfam" id="PF03062">
    <property type="entry name" value="MBOAT"/>
    <property type="match status" value="1"/>
</dbReference>
<feature type="transmembrane region" description="Helical" evidence="7">
    <location>
        <begin position="107"/>
        <end position="135"/>
    </location>
</feature>
<protein>
    <submittedName>
        <fullName evidence="9 10">Protein-cysteine N-palmitoyltransferase HHAT isoform X1</fullName>
    </submittedName>
</protein>
<dbReference type="GO" id="GO:0016409">
    <property type="term" value="F:palmitoyltransferase activity"/>
    <property type="evidence" value="ECO:0007669"/>
    <property type="project" value="TreeGrafter"/>
</dbReference>
<evidence type="ECO:0000256" key="4">
    <source>
        <dbReference type="ARBA" id="ARBA00022989"/>
    </source>
</evidence>
<keyword evidence="3" id="KW-0256">Endoplasmic reticulum</keyword>
<dbReference type="CTD" id="55733"/>
<evidence type="ECO:0000256" key="6">
    <source>
        <dbReference type="ARBA" id="ARBA00038268"/>
    </source>
</evidence>
<keyword evidence="5 7" id="KW-0472">Membrane</keyword>
<evidence type="ECO:0000256" key="3">
    <source>
        <dbReference type="ARBA" id="ARBA00022824"/>
    </source>
</evidence>
<keyword evidence="8" id="KW-1185">Reference proteome</keyword>
<feature type="transmembrane region" description="Helical" evidence="7">
    <location>
        <begin position="12"/>
        <end position="30"/>
    </location>
</feature>
<feature type="transmembrane region" description="Helical" evidence="7">
    <location>
        <begin position="207"/>
        <end position="227"/>
    </location>
</feature>
<keyword evidence="4 7" id="KW-1133">Transmembrane helix</keyword>
<organism evidence="8 9">
    <name type="scientific">Microcaecilia unicolor</name>
    <dbReference type="NCBI Taxonomy" id="1415580"/>
    <lineage>
        <taxon>Eukaryota</taxon>
        <taxon>Metazoa</taxon>
        <taxon>Chordata</taxon>
        <taxon>Craniata</taxon>
        <taxon>Vertebrata</taxon>
        <taxon>Euteleostomi</taxon>
        <taxon>Amphibia</taxon>
        <taxon>Gymnophiona</taxon>
        <taxon>Siphonopidae</taxon>
        <taxon>Microcaecilia</taxon>
    </lineage>
</organism>
<dbReference type="KEGG" id="muo:115465551"/>
<reference evidence="9 10" key="1">
    <citation type="submission" date="2025-04" db="UniProtKB">
        <authorList>
            <consortium name="RefSeq"/>
        </authorList>
    </citation>
    <scope>IDENTIFICATION</scope>
</reference>
<feature type="transmembrane region" description="Helical" evidence="7">
    <location>
        <begin position="173"/>
        <end position="195"/>
    </location>
</feature>
<proteinExistence type="inferred from homology"/>
<sequence>MPYLCGTMLPRWEMQIYFLLSVGFNLYSFYEVYIASREYEEELETEFELERSTIFGGYKKDTTDFEWSFWTEWGKQSLLWLLIGHILVSQVTRALTGKFQPFVSVGYGMMACWFLLGINGLLLITLHSVISFVVAQLKMPVLTWSCSLLLLSTLHMRDVEQVQRNWYETEDEYYLLVFTLTIRCLYYTSFSLEYCWHTPCQKNNHSFLWMLIYIFYYPMFHNGPIMNFDEFKKQMLNQKTRTLRADVFTLASGIGRIFFWWCLAELMIHLMYMHAIYSSYPILSEVSYWTLGGLALAQVLFFYVKYLVLFGIPALVVRIDGLEPPELPRCVIVMYSFAGMWRSFDVGLHRFLIRYIYIPMGGSQSGWHGMLFSTAITFAFVSYWHGGHGYLWYWAALNWIGVIVEYGIKRLLSISVIQDKIDQFVPPKIYRRIHAAVAAVSTSMLILTNLIFLAGEHIGEIYWNRIFVQGWPWATVTVLGFLYCCSNIGIERDKIYS</sequence>
<dbReference type="PANTHER" id="PTHR13285:SF20">
    <property type="entry name" value="PROTEIN-CYSTEINE N-PALMITOYLTRANSFERASE HHAT"/>
    <property type="match status" value="1"/>
</dbReference>
<comment type="similarity">
    <text evidence="6">Belongs to the membrane-bound acyltransferase family. HHAT subfamily.</text>
</comment>
<feature type="transmembrane region" description="Helical" evidence="7">
    <location>
        <begin position="247"/>
        <end position="268"/>
    </location>
</feature>
<dbReference type="PANTHER" id="PTHR13285">
    <property type="entry name" value="ACYLTRANSFERASE"/>
    <property type="match status" value="1"/>
</dbReference>
<evidence type="ECO:0000313" key="10">
    <source>
        <dbReference type="RefSeq" id="XP_030051958.1"/>
    </source>
</evidence>
<evidence type="ECO:0000256" key="5">
    <source>
        <dbReference type="ARBA" id="ARBA00023136"/>
    </source>
</evidence>
<evidence type="ECO:0000313" key="8">
    <source>
        <dbReference type="Proteomes" id="UP000515156"/>
    </source>
</evidence>
<dbReference type="OrthoDB" id="420606at2759"/>
<accession>A0A6P7X8N1</accession>
<evidence type="ECO:0000313" key="9">
    <source>
        <dbReference type="RefSeq" id="XP_030051957.1"/>
    </source>
</evidence>